<reference evidence="2 3" key="1">
    <citation type="journal article" date="2004" name="Nucleic Acids Res.">
        <title>Genome sequence of Symbiobacterium thermophilum, an uncultivable bacterium that depends on microbial commensalism.</title>
        <authorList>
            <person name="Ueda K."/>
            <person name="Yamashita A."/>
            <person name="Ishikawa J."/>
            <person name="Shimada M."/>
            <person name="Watsuji T."/>
            <person name="Morimura K."/>
            <person name="Ikeda H."/>
            <person name="Hattori M."/>
            <person name="Beppu T."/>
        </authorList>
    </citation>
    <scope>NUCLEOTIDE SEQUENCE [LARGE SCALE GENOMIC DNA]</scope>
    <source>
        <strain evidence="3">T / IAM 14863</strain>
    </source>
</reference>
<dbReference type="EMBL" id="AP006840">
    <property type="protein sequence ID" value="BAD41961.1"/>
    <property type="molecule type" value="Genomic_DNA"/>
</dbReference>
<name>Q67K37_SYMTH</name>
<proteinExistence type="predicted"/>
<evidence type="ECO:0000313" key="3">
    <source>
        <dbReference type="Proteomes" id="UP000000417"/>
    </source>
</evidence>
<protein>
    <submittedName>
        <fullName evidence="2">Flagellin</fullName>
    </submittedName>
</protein>
<feature type="region of interest" description="Disordered" evidence="1">
    <location>
        <begin position="1"/>
        <end position="50"/>
    </location>
</feature>
<dbReference type="PANTHER" id="PTHR37166:SF1">
    <property type="entry name" value="PROTEIN FLAG"/>
    <property type="match status" value="1"/>
</dbReference>
<dbReference type="Gene3D" id="3.30.160.170">
    <property type="entry name" value="FlaG-like"/>
    <property type="match status" value="1"/>
</dbReference>
<evidence type="ECO:0000313" key="2">
    <source>
        <dbReference type="EMBL" id="BAD41961.1"/>
    </source>
</evidence>
<dbReference type="InterPro" id="IPR005186">
    <property type="entry name" value="FlaG"/>
</dbReference>
<dbReference type="InterPro" id="IPR035924">
    <property type="entry name" value="FlaG-like_sf"/>
</dbReference>
<gene>
    <name evidence="2" type="primary">flaG</name>
    <name evidence="2" type="ordered locus">STH2978</name>
</gene>
<keyword evidence="2" id="KW-0966">Cell projection</keyword>
<dbReference type="Pfam" id="PF03646">
    <property type="entry name" value="FlaG"/>
    <property type="match status" value="1"/>
</dbReference>
<dbReference type="HOGENOM" id="CLU_120910_3_1_9"/>
<organism evidence="2 3">
    <name type="scientific">Symbiobacterium thermophilum (strain DSM 24528 / JCM 14929 / IAM 14863 / T)</name>
    <dbReference type="NCBI Taxonomy" id="292459"/>
    <lineage>
        <taxon>Bacteria</taxon>
        <taxon>Bacillati</taxon>
        <taxon>Bacillota</taxon>
        <taxon>Clostridia</taxon>
        <taxon>Eubacteriales</taxon>
        <taxon>Symbiobacteriaceae</taxon>
        <taxon>Symbiobacterium</taxon>
    </lineage>
</organism>
<evidence type="ECO:0000256" key="1">
    <source>
        <dbReference type="SAM" id="MobiDB-lite"/>
    </source>
</evidence>
<dbReference type="STRING" id="292459.STH2978"/>
<sequence length="113" mass="12612">MTAPVSGPTPVPDRTVTPRETADLGKLQTQEEQRKQSQPLSKEQAEELAEKMNSAAELFNKAVQFKVVEGNRIVIKVVDVTTDEVLREFPPERLLEALLAMERSLGLLIDEKV</sequence>
<dbReference type="AlphaFoldDB" id="Q67K37"/>
<keyword evidence="3" id="KW-1185">Reference proteome</keyword>
<dbReference type="PANTHER" id="PTHR37166">
    <property type="entry name" value="PROTEIN FLAG"/>
    <property type="match status" value="1"/>
</dbReference>
<dbReference type="KEGG" id="sth:STH2978"/>
<dbReference type="Proteomes" id="UP000000417">
    <property type="component" value="Chromosome"/>
</dbReference>
<dbReference type="eggNOG" id="COG1334">
    <property type="taxonomic scope" value="Bacteria"/>
</dbReference>
<keyword evidence="2" id="KW-0969">Cilium</keyword>
<accession>Q67K37</accession>
<feature type="compositionally biased region" description="Basic and acidic residues" evidence="1">
    <location>
        <begin position="16"/>
        <end position="35"/>
    </location>
</feature>
<dbReference type="SUPFAM" id="SSF160214">
    <property type="entry name" value="FlaG-like"/>
    <property type="match status" value="1"/>
</dbReference>
<keyword evidence="2" id="KW-0282">Flagellum</keyword>